<evidence type="ECO:0000313" key="3">
    <source>
        <dbReference type="Proteomes" id="UP000831327"/>
    </source>
</evidence>
<reference evidence="2 3" key="1">
    <citation type="journal article" date="2016" name="Microbes Environ.">
        <title>Phylogenetically diverse aerobic anoxygenic phototrophic bacteria isolated from epilithic biofilms in Tama river, Japan.</title>
        <authorList>
            <person name="Hirose S."/>
            <person name="Matsuura K."/>
            <person name="Haruta S."/>
        </authorList>
    </citation>
    <scope>NUCLEOTIDE SEQUENCE [LARGE SCALE GENOMIC DNA]</scope>
    <source>
        <strain evidence="2 3">S08</strain>
    </source>
</reference>
<name>A0ABN6NXE2_9PROT</name>
<evidence type="ECO:0008006" key="4">
    <source>
        <dbReference type="Google" id="ProtNLM"/>
    </source>
</evidence>
<proteinExistence type="predicted"/>
<accession>A0ABN6NXE2</accession>
<feature type="signal peptide" evidence="1">
    <location>
        <begin position="1"/>
        <end position="27"/>
    </location>
</feature>
<keyword evidence="3" id="KW-1185">Reference proteome</keyword>
<feature type="chain" id="PRO_5045783546" description="Alkaline proteinase inhibitor/ Outer membrane lipoprotein Omp19 domain-containing protein" evidence="1">
    <location>
        <begin position="28"/>
        <end position="158"/>
    </location>
</feature>
<dbReference type="Proteomes" id="UP000831327">
    <property type="component" value="Chromosome"/>
</dbReference>
<evidence type="ECO:0000256" key="1">
    <source>
        <dbReference type="SAM" id="SignalP"/>
    </source>
</evidence>
<dbReference type="RefSeq" id="WP_244458390.1">
    <property type="nucleotide sequence ID" value="NZ_AP025637.1"/>
</dbReference>
<keyword evidence="1" id="KW-0732">Signal</keyword>
<protein>
    <recommendedName>
        <fullName evidence="4">Alkaline proteinase inhibitor/ Outer membrane lipoprotein Omp19 domain-containing protein</fullName>
    </recommendedName>
</protein>
<dbReference type="EMBL" id="AP025637">
    <property type="protein sequence ID" value="BDG71098.1"/>
    <property type="molecule type" value="Genomic_DNA"/>
</dbReference>
<evidence type="ECO:0000313" key="2">
    <source>
        <dbReference type="EMBL" id="BDG71098.1"/>
    </source>
</evidence>
<gene>
    <name evidence="2" type="ORF">Rmf_10270</name>
</gene>
<organism evidence="2 3">
    <name type="scientific">Roseomonas fluvialis</name>
    <dbReference type="NCBI Taxonomy" id="1750527"/>
    <lineage>
        <taxon>Bacteria</taxon>
        <taxon>Pseudomonadati</taxon>
        <taxon>Pseudomonadota</taxon>
        <taxon>Alphaproteobacteria</taxon>
        <taxon>Acetobacterales</taxon>
        <taxon>Roseomonadaceae</taxon>
        <taxon>Roseomonas</taxon>
    </lineage>
</organism>
<sequence>MRHAARAAALAALLAGPAAGQSAGALAAAERARGTAAGPWNGNWSLLRDDPRIRTRAGAATLRLHVIQDAAGPVELQWTADRGICEDPNAAPCEWVSARGRGLAVAAGPGALAVLLRISADPDDPFLLVLERSAEGRATARLVSEKGGIAYRLDAERE</sequence>